<organism evidence="3 4">
    <name type="scientific">Cystoisospora suis</name>
    <dbReference type="NCBI Taxonomy" id="483139"/>
    <lineage>
        <taxon>Eukaryota</taxon>
        <taxon>Sar</taxon>
        <taxon>Alveolata</taxon>
        <taxon>Apicomplexa</taxon>
        <taxon>Conoidasida</taxon>
        <taxon>Coccidia</taxon>
        <taxon>Eucoccidiorida</taxon>
        <taxon>Eimeriorina</taxon>
        <taxon>Sarcocystidae</taxon>
        <taxon>Cystoisospora</taxon>
    </lineage>
</organism>
<sequence>MLSPLSRSHQGLVGAQAAGAYAILVFVCMVVGASAASAGQENKCTAEGTEVQVTVGVTSKTVSFICESTVPDLLPAKKADDPNFDQCYDEKACNTPKDFSAVVGADVGLAVAGPVAANPDQKYTVTVQKLPKEAKTVFFVCSSKKASALPKVDSLPDKKCIVALTIPAKPPAD</sequence>
<dbReference type="InterPro" id="IPR036755">
    <property type="entry name" value="SRS_dom_sf"/>
</dbReference>
<reference evidence="3 4" key="1">
    <citation type="journal article" date="2017" name="Int. J. Parasitol.">
        <title>The genome of the protozoan parasite Cystoisospora suis and a reverse vaccinology approach to identify vaccine candidates.</title>
        <authorList>
            <person name="Palmieri N."/>
            <person name="Shrestha A."/>
            <person name="Ruttkowski B."/>
            <person name="Beck T."/>
            <person name="Vogl C."/>
            <person name="Tomley F."/>
            <person name="Blake D.P."/>
            <person name="Joachim A."/>
        </authorList>
    </citation>
    <scope>NUCLEOTIDE SEQUENCE [LARGE SCALE GENOMIC DNA]</scope>
    <source>
        <strain evidence="3 4">Wien I</strain>
    </source>
</reference>
<keyword evidence="1" id="KW-0812">Transmembrane</keyword>
<proteinExistence type="predicted"/>
<gene>
    <name evidence="3" type="ORF">CSUI_011516</name>
</gene>
<dbReference type="Gene3D" id="2.60.40.1320">
    <property type="entry name" value="SRS domain"/>
    <property type="match status" value="1"/>
</dbReference>
<feature type="non-terminal residue" evidence="3">
    <location>
        <position position="173"/>
    </location>
</feature>
<keyword evidence="1" id="KW-0472">Membrane</keyword>
<dbReference type="Pfam" id="PF04092">
    <property type="entry name" value="SAG"/>
    <property type="match status" value="1"/>
</dbReference>
<dbReference type="Proteomes" id="UP000221165">
    <property type="component" value="Unassembled WGS sequence"/>
</dbReference>
<evidence type="ECO:0000259" key="2">
    <source>
        <dbReference type="Pfam" id="PF04092"/>
    </source>
</evidence>
<keyword evidence="4" id="KW-1185">Reference proteome</keyword>
<protein>
    <submittedName>
        <fullName evidence="3">Sag-related sequence srs53f</fullName>
    </submittedName>
</protein>
<accession>A0A2C6KE29</accession>
<dbReference type="VEuPathDB" id="ToxoDB:CSUI_011516"/>
<dbReference type="EMBL" id="MIGC01012726">
    <property type="protein sequence ID" value="PHJ14674.1"/>
    <property type="molecule type" value="Genomic_DNA"/>
</dbReference>
<keyword evidence="1" id="KW-1133">Transmembrane helix</keyword>
<dbReference type="GO" id="GO:0016020">
    <property type="term" value="C:membrane"/>
    <property type="evidence" value="ECO:0007669"/>
    <property type="project" value="InterPro"/>
</dbReference>
<comment type="caution">
    <text evidence="3">The sequence shown here is derived from an EMBL/GenBank/DDBJ whole genome shotgun (WGS) entry which is preliminary data.</text>
</comment>
<evidence type="ECO:0000256" key="1">
    <source>
        <dbReference type="SAM" id="Phobius"/>
    </source>
</evidence>
<evidence type="ECO:0000313" key="4">
    <source>
        <dbReference type="Proteomes" id="UP000221165"/>
    </source>
</evidence>
<feature type="transmembrane region" description="Helical" evidence="1">
    <location>
        <begin position="12"/>
        <end position="36"/>
    </location>
</feature>
<dbReference type="GeneID" id="94434825"/>
<dbReference type="RefSeq" id="XP_067916410.1">
    <property type="nucleotide sequence ID" value="XM_068071614.1"/>
</dbReference>
<evidence type="ECO:0000313" key="3">
    <source>
        <dbReference type="EMBL" id="PHJ14674.1"/>
    </source>
</evidence>
<dbReference type="AlphaFoldDB" id="A0A2C6KE29"/>
<feature type="domain" description="SRS" evidence="2">
    <location>
        <begin position="43"/>
        <end position="166"/>
    </location>
</feature>
<dbReference type="SUPFAM" id="SSF74877">
    <property type="entry name" value="Major surface antigen p30, SAG1"/>
    <property type="match status" value="1"/>
</dbReference>
<dbReference type="InterPro" id="IPR007226">
    <property type="entry name" value="SRS_dom"/>
</dbReference>
<name>A0A2C6KE29_9APIC</name>